<evidence type="ECO:0000313" key="1">
    <source>
        <dbReference type="EMBL" id="MBB5938887.1"/>
    </source>
</evidence>
<keyword evidence="2" id="KW-1185">Reference proteome</keyword>
<reference evidence="1 2" key="1">
    <citation type="submission" date="2020-08" db="EMBL/GenBank/DDBJ databases">
        <title>Genomic Encyclopedia of Type Strains, Phase III (KMG-III): the genomes of soil and plant-associated and newly described type strains.</title>
        <authorList>
            <person name="Whitman W."/>
        </authorList>
    </citation>
    <scope>NUCLEOTIDE SEQUENCE [LARGE SCALE GENOMIC DNA]</scope>
    <source>
        <strain evidence="1 2">CECT 8305</strain>
    </source>
</reference>
<comment type="caution">
    <text evidence="1">The sequence shown here is derived from an EMBL/GenBank/DDBJ whole genome shotgun (WGS) entry which is preliminary data.</text>
</comment>
<evidence type="ECO:0000313" key="2">
    <source>
        <dbReference type="Proteomes" id="UP000588098"/>
    </source>
</evidence>
<accession>A0A7W9QH22</accession>
<sequence length="42" mass="4403">MAAFIGDDQAVGQIVGMQTKGGEIGCPGVDLTGQARSRRRRV</sequence>
<protein>
    <submittedName>
        <fullName evidence="1">Uncharacterized protein</fullName>
    </submittedName>
</protein>
<organism evidence="1 2">
    <name type="scientific">Streptomyces zagrosensis</name>
    <dbReference type="NCBI Taxonomy" id="1042984"/>
    <lineage>
        <taxon>Bacteria</taxon>
        <taxon>Bacillati</taxon>
        <taxon>Actinomycetota</taxon>
        <taxon>Actinomycetes</taxon>
        <taxon>Kitasatosporales</taxon>
        <taxon>Streptomycetaceae</taxon>
        <taxon>Streptomyces</taxon>
    </lineage>
</organism>
<dbReference type="Proteomes" id="UP000588098">
    <property type="component" value="Unassembled WGS sequence"/>
</dbReference>
<proteinExistence type="predicted"/>
<gene>
    <name evidence="1" type="ORF">FHS42_005978</name>
</gene>
<name>A0A7W9QH22_9ACTN</name>
<dbReference type="AlphaFoldDB" id="A0A7W9QH22"/>
<dbReference type="EMBL" id="JACHJL010000019">
    <property type="protein sequence ID" value="MBB5938887.1"/>
    <property type="molecule type" value="Genomic_DNA"/>
</dbReference>